<evidence type="ECO:0000256" key="7">
    <source>
        <dbReference type="ARBA" id="ARBA00023136"/>
    </source>
</evidence>
<keyword evidence="6 9" id="KW-1133">Transmembrane helix</keyword>
<dbReference type="NCBIfam" id="NF004671">
    <property type="entry name" value="PRK06010.1"/>
    <property type="match status" value="1"/>
</dbReference>
<evidence type="ECO:0000256" key="2">
    <source>
        <dbReference type="ARBA" id="ARBA00006156"/>
    </source>
</evidence>
<reference evidence="10 11" key="1">
    <citation type="submission" date="2015-12" db="EMBL/GenBank/DDBJ databases">
        <title>Genome sequence of Thalassospira lucentensis MCCC 1A02072.</title>
        <authorList>
            <person name="Lu L."/>
            <person name="Lai Q."/>
            <person name="Shao Z."/>
            <person name="Qian P."/>
        </authorList>
    </citation>
    <scope>NUCLEOTIDE SEQUENCE [LARGE SCALE GENOMIC DNA]</scope>
    <source>
        <strain evidence="10 11">MCCC 1A02072</strain>
    </source>
</reference>
<keyword evidence="5 9" id="KW-0812">Transmembrane</keyword>
<dbReference type="GO" id="GO:0005886">
    <property type="term" value="C:plasma membrane"/>
    <property type="evidence" value="ECO:0007669"/>
    <property type="project" value="UniProtKB-SubCell"/>
</dbReference>
<dbReference type="PANTHER" id="PTHR34040">
    <property type="entry name" value="FLAGELLAR BIOSYNTHETIC PROTEIN FLIQ"/>
    <property type="match status" value="1"/>
</dbReference>
<dbReference type="RefSeq" id="WP_062952870.1">
    <property type="nucleotide sequence ID" value="NZ_CP136684.1"/>
</dbReference>
<dbReference type="PANTHER" id="PTHR34040:SF2">
    <property type="entry name" value="FLAGELLAR BIOSYNTHETIC PROTEIN FLIQ"/>
    <property type="match status" value="1"/>
</dbReference>
<dbReference type="NCBIfam" id="TIGR01402">
    <property type="entry name" value="fliQ"/>
    <property type="match status" value="1"/>
</dbReference>
<dbReference type="GO" id="GO:0009306">
    <property type="term" value="P:protein secretion"/>
    <property type="evidence" value="ECO:0007669"/>
    <property type="project" value="InterPro"/>
</dbReference>
<organism evidence="10 11">
    <name type="scientific">Thalassospira lucentensis</name>
    <dbReference type="NCBI Taxonomy" id="168935"/>
    <lineage>
        <taxon>Bacteria</taxon>
        <taxon>Pseudomonadati</taxon>
        <taxon>Pseudomonadota</taxon>
        <taxon>Alphaproteobacteria</taxon>
        <taxon>Rhodospirillales</taxon>
        <taxon>Thalassospiraceae</taxon>
        <taxon>Thalassospira</taxon>
    </lineage>
</organism>
<dbReference type="InterPro" id="IPR002191">
    <property type="entry name" value="Bac_export_3"/>
</dbReference>
<keyword evidence="10" id="KW-0969">Cilium</keyword>
<dbReference type="GO" id="GO:0044780">
    <property type="term" value="P:bacterial-type flagellum assembly"/>
    <property type="evidence" value="ECO:0007669"/>
    <property type="project" value="InterPro"/>
</dbReference>
<feature type="transmembrane region" description="Helical" evidence="9">
    <location>
        <begin position="20"/>
        <end position="39"/>
    </location>
</feature>
<dbReference type="InterPro" id="IPR006305">
    <property type="entry name" value="FliQ"/>
</dbReference>
<dbReference type="PIRSF" id="PIRSF004669">
    <property type="entry name" value="FliQ"/>
    <property type="match status" value="1"/>
</dbReference>
<comment type="similarity">
    <text evidence="2 9">Belongs to the FliQ/MopD/SpaQ family.</text>
</comment>
<evidence type="ECO:0000256" key="5">
    <source>
        <dbReference type="ARBA" id="ARBA00022692"/>
    </source>
</evidence>
<dbReference type="EMBL" id="LPVY01000021">
    <property type="protein sequence ID" value="KZB62295.1"/>
    <property type="molecule type" value="Genomic_DNA"/>
</dbReference>
<evidence type="ECO:0000313" key="10">
    <source>
        <dbReference type="EMBL" id="KZB62295.1"/>
    </source>
</evidence>
<keyword evidence="8 9" id="KW-0975">Bacterial flagellum</keyword>
<sequence length="89" mass="9988">MDQAEIMDVAYDAVWTLLKVSTPLMLIALGVGLVIALFQALTQIQEMTLTFVPKILVIFIALLVLLPFMMTEMTEFMGRMVDHFIGLPN</sequence>
<evidence type="ECO:0000256" key="6">
    <source>
        <dbReference type="ARBA" id="ARBA00022989"/>
    </source>
</evidence>
<dbReference type="PRINTS" id="PR00952">
    <property type="entry name" value="TYPE3IMQPROT"/>
</dbReference>
<evidence type="ECO:0000256" key="1">
    <source>
        <dbReference type="ARBA" id="ARBA00004651"/>
    </source>
</evidence>
<comment type="caution">
    <text evidence="10">The sequence shown here is derived from an EMBL/GenBank/DDBJ whole genome shotgun (WGS) entry which is preliminary data.</text>
</comment>
<keyword evidence="10" id="KW-0282">Flagellum</keyword>
<evidence type="ECO:0000256" key="3">
    <source>
        <dbReference type="ARBA" id="ARBA00021718"/>
    </source>
</evidence>
<protein>
    <recommendedName>
        <fullName evidence="3 9">Flagellar biosynthetic protein FliQ</fullName>
    </recommendedName>
</protein>
<dbReference type="AlphaFoldDB" id="A0A154L2I8"/>
<dbReference type="Proteomes" id="UP000076335">
    <property type="component" value="Unassembled WGS sequence"/>
</dbReference>
<proteinExistence type="inferred from homology"/>
<accession>A0A154L2I8</accession>
<gene>
    <name evidence="9" type="primary">fliQ</name>
    <name evidence="10" type="ORF">AUP42_04950</name>
</gene>
<dbReference type="Pfam" id="PF01313">
    <property type="entry name" value="Bac_export_3"/>
    <property type="match status" value="1"/>
</dbReference>
<evidence type="ECO:0000256" key="8">
    <source>
        <dbReference type="ARBA" id="ARBA00023143"/>
    </source>
</evidence>
<comment type="subcellular location">
    <subcellularLocation>
        <location evidence="1 9">Cell membrane</location>
        <topology evidence="1">Multi-pass membrane protein</topology>
    </subcellularLocation>
    <subcellularLocation>
        <location evidence="9">Bacterial flagellum basal body</location>
    </subcellularLocation>
</comment>
<keyword evidence="10" id="KW-0966">Cell projection</keyword>
<feature type="transmembrane region" description="Helical" evidence="9">
    <location>
        <begin position="51"/>
        <end position="70"/>
    </location>
</feature>
<name>A0A154L2I8_9PROT</name>
<comment type="function">
    <text evidence="9">Role in flagellar biosynthesis.</text>
</comment>
<evidence type="ECO:0000256" key="4">
    <source>
        <dbReference type="ARBA" id="ARBA00022475"/>
    </source>
</evidence>
<dbReference type="OrthoDB" id="9806440at2"/>
<dbReference type="GO" id="GO:0009425">
    <property type="term" value="C:bacterial-type flagellum basal body"/>
    <property type="evidence" value="ECO:0007669"/>
    <property type="project" value="UniProtKB-SubCell"/>
</dbReference>
<keyword evidence="7 9" id="KW-0472">Membrane</keyword>
<keyword evidence="4 9" id="KW-1003">Cell membrane</keyword>
<evidence type="ECO:0000313" key="11">
    <source>
        <dbReference type="Proteomes" id="UP000076335"/>
    </source>
</evidence>
<evidence type="ECO:0000256" key="9">
    <source>
        <dbReference type="RuleBase" id="RU364090"/>
    </source>
</evidence>